<gene>
    <name evidence="13" type="ORF">LYSBPC_27230</name>
</gene>
<evidence type="ECO:0008006" key="15">
    <source>
        <dbReference type="Google" id="ProtNLM"/>
    </source>
</evidence>
<sequence length="553" mass="60763">MKKNLKRRLLFFTLSLLLLSSVLNTVLVSWAVKKDSQAVLIEKAQEQVFEMAKQAEAILDAERDPIPALQKFVDTKVQQDNVTYAIIIDTNVQAVAHSDHEKLNKTYEDDYTIDGATNGKNQFTRWYAEVQGIWTYDIMEPIYKNGQLYGVIDIGVPESGIKSILNSVLIYQIIISVLSFLIIGALMWWVIGKIVAAIKNLENVIQRTAELDFKESAELDKLLTRQDEIGHMAKGIAAMRATLKTVTLNIQNTSSELSDSSRLLTTIADDTVQTTDEIGSAINEMAKATEEQAQDTEKGAEQLEQLSSNIDRVIESTDKIASMTEQIDELSNQGVETVNQLSIWSEKNRLSSQQVSSIVQEVDKTSADISSIVNTITAIASQTNLLALNASIESARVGEAGKGFAVVADEIRKLSEQTSNATEDIKNKIAAIQDISKSAVQEIGTSLDIVEQNVQAATSTSEIFTTIKTALDQTSTVAQEVKHLSDEMNKRKAQIIHSIQNISASAVETSAGTEQVSASAQEQLRSIETVSAKAKELNIIADTLRQEMDKFSV</sequence>
<dbReference type="SUPFAM" id="SSF58104">
    <property type="entry name" value="Methyl-accepting chemotaxis protein (MCP) signaling domain"/>
    <property type="match status" value="1"/>
</dbReference>
<dbReference type="SUPFAM" id="SSF103190">
    <property type="entry name" value="Sensory domain-like"/>
    <property type="match status" value="1"/>
</dbReference>
<dbReference type="InterPro" id="IPR033463">
    <property type="entry name" value="sCache_3"/>
</dbReference>
<dbReference type="Proteomes" id="UP001065593">
    <property type="component" value="Unassembled WGS sequence"/>
</dbReference>
<dbReference type="PROSITE" id="PS50885">
    <property type="entry name" value="HAMP"/>
    <property type="match status" value="1"/>
</dbReference>
<dbReference type="EMBL" id="BRZA01000003">
    <property type="protein sequence ID" value="GLC89596.1"/>
    <property type="molecule type" value="Genomic_DNA"/>
</dbReference>
<evidence type="ECO:0000256" key="7">
    <source>
        <dbReference type="ARBA" id="ARBA00029447"/>
    </source>
</evidence>
<dbReference type="Pfam" id="PF00015">
    <property type="entry name" value="MCPsignal"/>
    <property type="match status" value="1"/>
</dbReference>
<evidence type="ECO:0000256" key="3">
    <source>
        <dbReference type="ARBA" id="ARBA00022692"/>
    </source>
</evidence>
<keyword evidence="5 10" id="KW-0472">Membrane</keyword>
<evidence type="ECO:0000313" key="14">
    <source>
        <dbReference type="Proteomes" id="UP001065593"/>
    </source>
</evidence>
<dbReference type="Pfam" id="PF17203">
    <property type="entry name" value="sCache_3_2"/>
    <property type="match status" value="1"/>
</dbReference>
<dbReference type="InterPro" id="IPR029151">
    <property type="entry name" value="Sensor-like_sf"/>
</dbReference>
<keyword evidence="3 10" id="KW-0812">Transmembrane</keyword>
<dbReference type="Gene3D" id="3.30.450.20">
    <property type="entry name" value="PAS domain"/>
    <property type="match status" value="1"/>
</dbReference>
<evidence type="ECO:0000256" key="9">
    <source>
        <dbReference type="SAM" id="Coils"/>
    </source>
</evidence>
<evidence type="ECO:0000256" key="10">
    <source>
        <dbReference type="SAM" id="Phobius"/>
    </source>
</evidence>
<keyword evidence="9" id="KW-0175">Coiled coil</keyword>
<evidence type="ECO:0000256" key="8">
    <source>
        <dbReference type="PROSITE-ProRule" id="PRU00284"/>
    </source>
</evidence>
<dbReference type="Gene3D" id="1.10.287.950">
    <property type="entry name" value="Methyl-accepting chemotaxis protein"/>
    <property type="match status" value="1"/>
</dbReference>
<dbReference type="PANTHER" id="PTHR32089:SF112">
    <property type="entry name" value="LYSOZYME-LIKE PROTEIN-RELATED"/>
    <property type="match status" value="1"/>
</dbReference>
<accession>A0ABQ5NMJ3</accession>
<evidence type="ECO:0000259" key="12">
    <source>
        <dbReference type="PROSITE" id="PS50885"/>
    </source>
</evidence>
<protein>
    <recommendedName>
        <fullName evidence="15">Methyl-accepting chemotaxis protein</fullName>
    </recommendedName>
</protein>
<dbReference type="Gene3D" id="6.10.340.10">
    <property type="match status" value="1"/>
</dbReference>
<feature type="domain" description="Methyl-accepting transducer" evidence="11">
    <location>
        <begin position="267"/>
        <end position="517"/>
    </location>
</feature>
<comment type="similarity">
    <text evidence="7">Belongs to the methyl-accepting chemotaxis (MCP) protein family.</text>
</comment>
<dbReference type="InterPro" id="IPR003660">
    <property type="entry name" value="HAMP_dom"/>
</dbReference>
<evidence type="ECO:0000256" key="5">
    <source>
        <dbReference type="ARBA" id="ARBA00023136"/>
    </source>
</evidence>
<evidence type="ECO:0000256" key="2">
    <source>
        <dbReference type="ARBA" id="ARBA00022475"/>
    </source>
</evidence>
<evidence type="ECO:0000256" key="6">
    <source>
        <dbReference type="ARBA" id="ARBA00023224"/>
    </source>
</evidence>
<keyword evidence="14" id="KW-1185">Reference proteome</keyword>
<dbReference type="RefSeq" id="WP_264989410.1">
    <property type="nucleotide sequence ID" value="NZ_BRZA01000003.1"/>
</dbReference>
<organism evidence="13 14">
    <name type="scientific">Lysinibacillus piscis</name>
    <dbReference type="NCBI Taxonomy" id="2518931"/>
    <lineage>
        <taxon>Bacteria</taxon>
        <taxon>Bacillati</taxon>
        <taxon>Bacillota</taxon>
        <taxon>Bacilli</taxon>
        <taxon>Bacillales</taxon>
        <taxon>Bacillaceae</taxon>
        <taxon>Lysinibacillus</taxon>
    </lineage>
</organism>
<keyword evidence="6 8" id="KW-0807">Transducer</keyword>
<dbReference type="SMART" id="SM00283">
    <property type="entry name" value="MA"/>
    <property type="match status" value="1"/>
</dbReference>
<evidence type="ECO:0000259" key="11">
    <source>
        <dbReference type="PROSITE" id="PS50111"/>
    </source>
</evidence>
<evidence type="ECO:0000256" key="4">
    <source>
        <dbReference type="ARBA" id="ARBA00022989"/>
    </source>
</evidence>
<keyword evidence="4 10" id="KW-1133">Transmembrane helix</keyword>
<name>A0ABQ5NMJ3_9BACI</name>
<feature type="domain" description="HAMP" evidence="12">
    <location>
        <begin position="192"/>
        <end position="248"/>
    </location>
</feature>
<evidence type="ECO:0000256" key="1">
    <source>
        <dbReference type="ARBA" id="ARBA00004651"/>
    </source>
</evidence>
<comment type="caution">
    <text evidence="13">The sequence shown here is derived from an EMBL/GenBank/DDBJ whole genome shotgun (WGS) entry which is preliminary data.</text>
</comment>
<dbReference type="PROSITE" id="PS50111">
    <property type="entry name" value="CHEMOTAXIS_TRANSDUC_2"/>
    <property type="match status" value="1"/>
</dbReference>
<comment type="subcellular location">
    <subcellularLocation>
        <location evidence="1">Cell membrane</location>
        <topology evidence="1">Multi-pass membrane protein</topology>
    </subcellularLocation>
</comment>
<proteinExistence type="inferred from homology"/>
<feature type="transmembrane region" description="Helical" evidence="10">
    <location>
        <begin position="169"/>
        <end position="191"/>
    </location>
</feature>
<dbReference type="PANTHER" id="PTHR32089">
    <property type="entry name" value="METHYL-ACCEPTING CHEMOTAXIS PROTEIN MCPB"/>
    <property type="match status" value="1"/>
</dbReference>
<evidence type="ECO:0000313" key="13">
    <source>
        <dbReference type="EMBL" id="GLC89596.1"/>
    </source>
</evidence>
<dbReference type="InterPro" id="IPR004089">
    <property type="entry name" value="MCPsignal_dom"/>
</dbReference>
<feature type="coiled-coil region" evidence="9">
    <location>
        <begin position="286"/>
        <end position="333"/>
    </location>
</feature>
<keyword evidence="2" id="KW-1003">Cell membrane</keyword>
<reference evidence="13" key="1">
    <citation type="submission" date="2022-08" db="EMBL/GenBank/DDBJ databases">
        <title>Draft genome sequence of Lysinibacillus sp. strain KH24.</title>
        <authorList>
            <person name="Kanbe H."/>
            <person name="Itoh H."/>
        </authorList>
    </citation>
    <scope>NUCLEOTIDE SEQUENCE</scope>
    <source>
        <strain evidence="13">KH24</strain>
    </source>
</reference>